<gene>
    <name evidence="2" type="ORF">Tci_922630</name>
</gene>
<sequence length="117" mass="13290">DPGLGDRDDRERDQQRTHGHDRRQCEDHLVDEGRIPVFLEEHLQHVGGDLEHTERADAVRTVTVLPPAQQTAFDEAEQRAADHDGEQHHDGLHDSDDRIDHFRGKPRGHCAASCRPS</sequence>
<proteinExistence type="predicted"/>
<evidence type="ECO:0000313" key="2">
    <source>
        <dbReference type="EMBL" id="GFD50661.1"/>
    </source>
</evidence>
<dbReference type="AlphaFoldDB" id="A0A699X0P3"/>
<accession>A0A699X0P3</accession>
<protein>
    <submittedName>
        <fullName evidence="2">Uncharacterized protein</fullName>
    </submittedName>
</protein>
<evidence type="ECO:0000256" key="1">
    <source>
        <dbReference type="SAM" id="MobiDB-lite"/>
    </source>
</evidence>
<feature type="non-terminal residue" evidence="2">
    <location>
        <position position="117"/>
    </location>
</feature>
<name>A0A699X0P3_TANCI</name>
<feature type="region of interest" description="Disordered" evidence="1">
    <location>
        <begin position="1"/>
        <end position="27"/>
    </location>
</feature>
<feature type="region of interest" description="Disordered" evidence="1">
    <location>
        <begin position="74"/>
        <end position="117"/>
    </location>
</feature>
<comment type="caution">
    <text evidence="2">The sequence shown here is derived from an EMBL/GenBank/DDBJ whole genome shotgun (WGS) entry which is preliminary data.</text>
</comment>
<feature type="non-terminal residue" evidence="2">
    <location>
        <position position="1"/>
    </location>
</feature>
<reference evidence="2" key="1">
    <citation type="journal article" date="2019" name="Sci. Rep.">
        <title>Draft genome of Tanacetum cinerariifolium, the natural source of mosquito coil.</title>
        <authorList>
            <person name="Yamashiro T."/>
            <person name="Shiraishi A."/>
            <person name="Satake H."/>
            <person name="Nakayama K."/>
        </authorList>
    </citation>
    <scope>NUCLEOTIDE SEQUENCE</scope>
</reference>
<organism evidence="2">
    <name type="scientific">Tanacetum cinerariifolium</name>
    <name type="common">Dalmatian daisy</name>
    <name type="synonym">Chrysanthemum cinerariifolium</name>
    <dbReference type="NCBI Taxonomy" id="118510"/>
    <lineage>
        <taxon>Eukaryota</taxon>
        <taxon>Viridiplantae</taxon>
        <taxon>Streptophyta</taxon>
        <taxon>Embryophyta</taxon>
        <taxon>Tracheophyta</taxon>
        <taxon>Spermatophyta</taxon>
        <taxon>Magnoliopsida</taxon>
        <taxon>eudicotyledons</taxon>
        <taxon>Gunneridae</taxon>
        <taxon>Pentapetalae</taxon>
        <taxon>asterids</taxon>
        <taxon>campanulids</taxon>
        <taxon>Asterales</taxon>
        <taxon>Asteraceae</taxon>
        <taxon>Asteroideae</taxon>
        <taxon>Anthemideae</taxon>
        <taxon>Anthemidinae</taxon>
        <taxon>Tanacetum</taxon>
    </lineage>
</organism>
<feature type="compositionally biased region" description="Basic and acidic residues" evidence="1">
    <location>
        <begin position="76"/>
        <end position="103"/>
    </location>
</feature>
<dbReference type="EMBL" id="BKCJ011760216">
    <property type="protein sequence ID" value="GFD50661.1"/>
    <property type="molecule type" value="Genomic_DNA"/>
</dbReference>